<organism evidence="3 4">
    <name type="scientific">Diplodia seriata</name>
    <dbReference type="NCBI Taxonomy" id="420778"/>
    <lineage>
        <taxon>Eukaryota</taxon>
        <taxon>Fungi</taxon>
        <taxon>Dikarya</taxon>
        <taxon>Ascomycota</taxon>
        <taxon>Pezizomycotina</taxon>
        <taxon>Dothideomycetes</taxon>
        <taxon>Dothideomycetes incertae sedis</taxon>
        <taxon>Botryosphaeriales</taxon>
        <taxon>Botryosphaeriaceae</taxon>
        <taxon>Diplodia</taxon>
    </lineage>
</organism>
<dbReference type="Proteomes" id="UP000034182">
    <property type="component" value="Unassembled WGS sequence"/>
</dbReference>
<dbReference type="PROSITE" id="PS50879">
    <property type="entry name" value="RNASE_H_1"/>
    <property type="match status" value="1"/>
</dbReference>
<dbReference type="GO" id="GO:0003676">
    <property type="term" value="F:nucleic acid binding"/>
    <property type="evidence" value="ECO:0007669"/>
    <property type="project" value="InterPro"/>
</dbReference>
<evidence type="ECO:0000313" key="4">
    <source>
        <dbReference type="Proteomes" id="UP000034182"/>
    </source>
</evidence>
<dbReference type="AlphaFoldDB" id="A0A0G2EQG1"/>
<proteinExistence type="predicted"/>
<evidence type="ECO:0000259" key="2">
    <source>
        <dbReference type="PROSITE" id="PS50879"/>
    </source>
</evidence>
<dbReference type="EMBL" id="LAQI01000058">
    <property type="protein sequence ID" value="KKY24514.1"/>
    <property type="molecule type" value="Genomic_DNA"/>
</dbReference>
<gene>
    <name evidence="3" type="ORF">UCDDS831_g02410</name>
</gene>
<dbReference type="Gene3D" id="3.30.420.10">
    <property type="entry name" value="Ribonuclease H-like superfamily/Ribonuclease H"/>
    <property type="match status" value="1"/>
</dbReference>
<sequence>MSAPTPAPTLSAKPPRAGSPLEPHNNKKFHGKCWTRGEHPDSGASLEGVLSWAKGEYTRDDRGYRLTFWTDAAMHQTNDRSEQPGGGPEGTDCSSAVVYRNQLTDDDWEWVEDTLSHEGTVTIRFGELSAVVLALRKALQIVSSPAGAHITTVAIYSDNLRVVEWIRDYRKGCRYWQRWAGHFRDEIAEVVNLTNSMRRIGVQVELAWIPGHAKVEGNVLADHVARRTSGTLPTWPRSNEGFIKLFNAGLEAFEARWAVIYERNWAEAVFARRDQARRARFYPAVNMANTTSEYMK</sequence>
<evidence type="ECO:0000313" key="3">
    <source>
        <dbReference type="EMBL" id="KKY24514.1"/>
    </source>
</evidence>
<feature type="region of interest" description="Disordered" evidence="1">
    <location>
        <begin position="1"/>
        <end position="45"/>
    </location>
</feature>
<evidence type="ECO:0000256" key="1">
    <source>
        <dbReference type="SAM" id="MobiDB-lite"/>
    </source>
</evidence>
<dbReference type="InterPro" id="IPR036397">
    <property type="entry name" value="RNaseH_sf"/>
</dbReference>
<comment type="caution">
    <text evidence="3">The sequence shown here is derived from an EMBL/GenBank/DDBJ whole genome shotgun (WGS) entry which is preliminary data.</text>
</comment>
<dbReference type="GO" id="GO:0004523">
    <property type="term" value="F:RNA-DNA hybrid ribonuclease activity"/>
    <property type="evidence" value="ECO:0007669"/>
    <property type="project" value="InterPro"/>
</dbReference>
<dbReference type="InterPro" id="IPR012337">
    <property type="entry name" value="RNaseH-like_sf"/>
</dbReference>
<accession>A0A0G2EQG1</accession>
<reference evidence="3 4" key="2">
    <citation type="submission" date="2015-05" db="EMBL/GenBank/DDBJ databases">
        <title>Distinctive expansion of gene families associated with plant cell wall degradation and secondary metabolism in the genomes of grapevine trunk pathogens.</title>
        <authorList>
            <person name="Lawrence D.P."/>
            <person name="Travadon R."/>
            <person name="Rolshausen P.E."/>
            <person name="Baumgartner K."/>
        </authorList>
    </citation>
    <scope>NUCLEOTIDE SEQUENCE [LARGE SCALE GENOMIC DNA]</scope>
    <source>
        <strain evidence="3">DS831</strain>
    </source>
</reference>
<dbReference type="Pfam" id="PF00075">
    <property type="entry name" value="RNase_H"/>
    <property type="match status" value="1"/>
</dbReference>
<dbReference type="InterPro" id="IPR002156">
    <property type="entry name" value="RNaseH_domain"/>
</dbReference>
<feature type="region of interest" description="Disordered" evidence="1">
    <location>
        <begin position="75"/>
        <end position="94"/>
    </location>
</feature>
<name>A0A0G2EQG1_9PEZI</name>
<feature type="domain" description="RNase H type-1" evidence="2">
    <location>
        <begin position="62"/>
        <end position="230"/>
    </location>
</feature>
<protein>
    <submittedName>
        <fullName evidence="3">Putative ribonuclease h</fullName>
    </submittedName>
</protein>
<dbReference type="SUPFAM" id="SSF53098">
    <property type="entry name" value="Ribonuclease H-like"/>
    <property type="match status" value="1"/>
</dbReference>
<reference evidence="3 4" key="1">
    <citation type="submission" date="2015-03" db="EMBL/GenBank/DDBJ databases">
        <authorList>
            <person name="Morales-Cruz A."/>
            <person name="Amrine K.C."/>
            <person name="Cantu D."/>
        </authorList>
    </citation>
    <scope>NUCLEOTIDE SEQUENCE [LARGE SCALE GENOMIC DNA]</scope>
    <source>
        <strain evidence="3">DS831</strain>
    </source>
</reference>